<name>K0T505_THAOC</name>
<dbReference type="SUPFAM" id="SSF52058">
    <property type="entry name" value="L domain-like"/>
    <property type="match status" value="1"/>
</dbReference>
<dbReference type="Gene3D" id="3.80.10.10">
    <property type="entry name" value="Ribonuclease Inhibitor"/>
    <property type="match status" value="1"/>
</dbReference>
<dbReference type="Proteomes" id="UP000266841">
    <property type="component" value="Unassembled WGS sequence"/>
</dbReference>
<dbReference type="InterPro" id="IPR026906">
    <property type="entry name" value="LRR_5"/>
</dbReference>
<evidence type="ECO:0008006" key="4">
    <source>
        <dbReference type="Google" id="ProtNLM"/>
    </source>
</evidence>
<proteinExistence type="predicted"/>
<evidence type="ECO:0000256" key="1">
    <source>
        <dbReference type="SAM" id="MobiDB-lite"/>
    </source>
</evidence>
<protein>
    <recommendedName>
        <fullName evidence="4">Leucine-rich repeat protein</fullName>
    </recommendedName>
</protein>
<dbReference type="EMBL" id="AGNL01004162">
    <property type="protein sequence ID" value="EJK73848.1"/>
    <property type="molecule type" value="Genomic_DNA"/>
</dbReference>
<dbReference type="PANTHER" id="PTHR45661:SF3">
    <property type="entry name" value="IG-LIKE DOMAIN-CONTAINING PROTEIN"/>
    <property type="match status" value="1"/>
</dbReference>
<sequence length="427" mass="47274">SAHGQVGVVFPALLPSCPSYAHAHSSTSILGYQPTKEDRGGTAAMDLSSSSSGEDFNPMPLLTRRMRASIQLREVHYKRSHQPEGEHSFRGIQRLPRPTEVQFDEGALEIGGYAFRGCTALQQVTIPSSVTELGRGSFSFCVGLAEVRLHEGLKNIGEWAFQNCMSLQEVTIPSSVTKVGYNAFIGCTNLAELQICEGSLRVIEDEAFRDCTALRSVSIPSRINLLQNYSFGNCRNLTEVILLGGGRLLNEGFFDRGLSGEEGALNQERLHRLIRLNVFRDCPLTTIKISTSSALSERMVRLPQECRLSIEGRIRDMRHLELTQFGTVLACFPFVGRAYEEIENDDAVLVQDANNQTAESLHQVLRLISFHELKESSILVELAFWKARLGEGRARTDCRLSVPGPAKSLIMEYCGYANFLLPAIESA</sequence>
<dbReference type="Pfam" id="PF13306">
    <property type="entry name" value="LRR_5"/>
    <property type="match status" value="2"/>
</dbReference>
<dbReference type="AlphaFoldDB" id="K0T505"/>
<comment type="caution">
    <text evidence="2">The sequence shown here is derived from an EMBL/GenBank/DDBJ whole genome shotgun (WGS) entry which is preliminary data.</text>
</comment>
<accession>K0T505</accession>
<feature type="region of interest" description="Disordered" evidence="1">
    <location>
        <begin position="31"/>
        <end position="58"/>
    </location>
</feature>
<feature type="non-terminal residue" evidence="2">
    <location>
        <position position="1"/>
    </location>
</feature>
<evidence type="ECO:0000313" key="2">
    <source>
        <dbReference type="EMBL" id="EJK73848.1"/>
    </source>
</evidence>
<keyword evidence="3" id="KW-1185">Reference proteome</keyword>
<evidence type="ECO:0000313" key="3">
    <source>
        <dbReference type="Proteomes" id="UP000266841"/>
    </source>
</evidence>
<dbReference type="InterPro" id="IPR053139">
    <property type="entry name" value="Surface_bspA-like"/>
</dbReference>
<reference evidence="2 3" key="1">
    <citation type="journal article" date="2012" name="Genome Biol.">
        <title>Genome and low-iron response of an oceanic diatom adapted to chronic iron limitation.</title>
        <authorList>
            <person name="Lommer M."/>
            <person name="Specht M."/>
            <person name="Roy A.S."/>
            <person name="Kraemer L."/>
            <person name="Andreson R."/>
            <person name="Gutowska M.A."/>
            <person name="Wolf J."/>
            <person name="Bergner S.V."/>
            <person name="Schilhabel M.B."/>
            <person name="Klostermeier U.C."/>
            <person name="Beiko R.G."/>
            <person name="Rosenstiel P."/>
            <person name="Hippler M."/>
            <person name="Laroche J."/>
        </authorList>
    </citation>
    <scope>NUCLEOTIDE SEQUENCE [LARGE SCALE GENOMIC DNA]</scope>
    <source>
        <strain evidence="2 3">CCMP1005</strain>
    </source>
</reference>
<dbReference type="InterPro" id="IPR032675">
    <property type="entry name" value="LRR_dom_sf"/>
</dbReference>
<dbReference type="PANTHER" id="PTHR45661">
    <property type="entry name" value="SURFACE ANTIGEN"/>
    <property type="match status" value="1"/>
</dbReference>
<organism evidence="2 3">
    <name type="scientific">Thalassiosira oceanica</name>
    <name type="common">Marine diatom</name>
    <dbReference type="NCBI Taxonomy" id="159749"/>
    <lineage>
        <taxon>Eukaryota</taxon>
        <taxon>Sar</taxon>
        <taxon>Stramenopiles</taxon>
        <taxon>Ochrophyta</taxon>
        <taxon>Bacillariophyta</taxon>
        <taxon>Coscinodiscophyceae</taxon>
        <taxon>Thalassiosirophycidae</taxon>
        <taxon>Thalassiosirales</taxon>
        <taxon>Thalassiosiraceae</taxon>
        <taxon>Thalassiosira</taxon>
    </lineage>
</organism>
<gene>
    <name evidence="2" type="ORF">THAOC_04507</name>
</gene>